<evidence type="ECO:0000259" key="3">
    <source>
        <dbReference type="PROSITE" id="PS50930"/>
    </source>
</evidence>
<dbReference type="Pfam" id="PF04397">
    <property type="entry name" value="LytTR"/>
    <property type="match status" value="1"/>
</dbReference>
<dbReference type="PANTHER" id="PTHR37299">
    <property type="entry name" value="TRANSCRIPTIONAL REGULATOR-RELATED"/>
    <property type="match status" value="1"/>
</dbReference>
<feature type="domain" description="Response regulatory" evidence="2">
    <location>
        <begin position="4"/>
        <end position="122"/>
    </location>
</feature>
<evidence type="ECO:0000313" key="4">
    <source>
        <dbReference type="EMBL" id="RPD99566.1"/>
    </source>
</evidence>
<dbReference type="InterPro" id="IPR046947">
    <property type="entry name" value="LytR-like"/>
</dbReference>
<dbReference type="GO" id="GO:0003677">
    <property type="term" value="F:DNA binding"/>
    <property type="evidence" value="ECO:0007669"/>
    <property type="project" value="UniProtKB-KW"/>
</dbReference>
<dbReference type="RefSeq" id="WP_123896531.1">
    <property type="nucleotide sequence ID" value="NZ_RPFJ01000003.1"/>
</dbReference>
<name>A0A3N4P3P8_9FLAO</name>
<comment type="caution">
    <text evidence="4">The sequence shown here is derived from an EMBL/GenBank/DDBJ whole genome shotgun (WGS) entry which is preliminary data.</text>
</comment>
<reference evidence="4 5" key="1">
    <citation type="submission" date="2018-11" db="EMBL/GenBank/DDBJ databases">
        <title>Aureibaculum marinum gen. nov., sp. nov., a member of the family Flavobacteriaceae isolated from the Bohai Sea.</title>
        <authorList>
            <person name="Ji X."/>
        </authorList>
    </citation>
    <scope>NUCLEOTIDE SEQUENCE [LARGE SCALE GENOMIC DNA]</scope>
    <source>
        <strain evidence="4 5">BH-SD17</strain>
    </source>
</reference>
<dbReference type="InterPro" id="IPR007492">
    <property type="entry name" value="LytTR_DNA-bd_dom"/>
</dbReference>
<dbReference type="PROSITE" id="PS50930">
    <property type="entry name" value="HTH_LYTTR"/>
    <property type="match status" value="1"/>
</dbReference>
<dbReference type="Proteomes" id="UP000270856">
    <property type="component" value="Unassembled WGS sequence"/>
</dbReference>
<gene>
    <name evidence="4" type="ORF">EGM88_03195</name>
</gene>
<evidence type="ECO:0000313" key="5">
    <source>
        <dbReference type="Proteomes" id="UP000270856"/>
    </source>
</evidence>
<dbReference type="InterPro" id="IPR001789">
    <property type="entry name" value="Sig_transdc_resp-reg_receiver"/>
</dbReference>
<evidence type="ECO:0000256" key="1">
    <source>
        <dbReference type="PROSITE-ProRule" id="PRU00169"/>
    </source>
</evidence>
<evidence type="ECO:0000259" key="2">
    <source>
        <dbReference type="PROSITE" id="PS50110"/>
    </source>
</evidence>
<accession>A0A3N4P3P8</accession>
<organism evidence="4 5">
    <name type="scientific">Aureibaculum marinum</name>
    <dbReference type="NCBI Taxonomy" id="2487930"/>
    <lineage>
        <taxon>Bacteria</taxon>
        <taxon>Pseudomonadati</taxon>
        <taxon>Bacteroidota</taxon>
        <taxon>Flavobacteriia</taxon>
        <taxon>Flavobacteriales</taxon>
        <taxon>Flavobacteriaceae</taxon>
        <taxon>Aureibaculum</taxon>
    </lineage>
</organism>
<dbReference type="EMBL" id="RPFJ01000003">
    <property type="protein sequence ID" value="RPD99566.1"/>
    <property type="molecule type" value="Genomic_DNA"/>
</dbReference>
<dbReference type="PANTHER" id="PTHR37299:SF1">
    <property type="entry name" value="STAGE 0 SPORULATION PROTEIN A HOMOLOG"/>
    <property type="match status" value="1"/>
</dbReference>
<sequence>MQNRYSIIDGSKSTINKIHKFFENTVNFVCVGSSDCYNKSLDTILEFTPDIVFIDVDYSEGCSSNAFSFVNELYKYVSELPNIVALSTSKDKAYDCMKNNFFDYILKPVDDFELRKSIARLKLKPKQASNKLCLKSYKDYRFIEMDEILFLKADNTSTDFFMSDGNTISAYKTLKFFEGILPENFTRIHNSYIVNQNYVSRIHFGKSKCTIKQNSFAIPFSKTYKENVIILEKSISKNALLTLN</sequence>
<keyword evidence="4" id="KW-0238">DNA-binding</keyword>
<dbReference type="PROSITE" id="PS50110">
    <property type="entry name" value="RESPONSE_REGULATORY"/>
    <property type="match status" value="1"/>
</dbReference>
<keyword evidence="1" id="KW-0597">Phosphoprotein</keyword>
<dbReference type="AlphaFoldDB" id="A0A3N4P3P8"/>
<dbReference type="InterPro" id="IPR011006">
    <property type="entry name" value="CheY-like_superfamily"/>
</dbReference>
<feature type="modified residue" description="4-aspartylphosphate" evidence="1">
    <location>
        <position position="55"/>
    </location>
</feature>
<dbReference type="Gene3D" id="3.40.50.2300">
    <property type="match status" value="1"/>
</dbReference>
<feature type="domain" description="HTH LytTR-type" evidence="3">
    <location>
        <begin position="132"/>
        <end position="224"/>
    </location>
</feature>
<dbReference type="SMART" id="SM00850">
    <property type="entry name" value="LytTR"/>
    <property type="match status" value="1"/>
</dbReference>
<dbReference type="GO" id="GO:0000156">
    <property type="term" value="F:phosphorelay response regulator activity"/>
    <property type="evidence" value="ECO:0007669"/>
    <property type="project" value="InterPro"/>
</dbReference>
<protein>
    <submittedName>
        <fullName evidence="4">DNA-binding response regulator</fullName>
    </submittedName>
</protein>
<dbReference type="SUPFAM" id="SSF52172">
    <property type="entry name" value="CheY-like"/>
    <property type="match status" value="1"/>
</dbReference>
<dbReference type="Gene3D" id="2.40.50.1020">
    <property type="entry name" value="LytTr DNA-binding domain"/>
    <property type="match status" value="1"/>
</dbReference>
<keyword evidence="5" id="KW-1185">Reference proteome</keyword>
<dbReference type="OrthoDB" id="2168082at2"/>
<proteinExistence type="predicted"/>